<keyword evidence="3" id="KW-1185">Reference proteome</keyword>
<dbReference type="CDD" id="cd02440">
    <property type="entry name" value="AdoMet_MTases"/>
    <property type="match status" value="1"/>
</dbReference>
<dbReference type="EMBL" id="BAABRI010000004">
    <property type="protein sequence ID" value="GAA5481699.1"/>
    <property type="molecule type" value="Genomic_DNA"/>
</dbReference>
<accession>A0ABP9UQV9</accession>
<evidence type="ECO:0000259" key="1">
    <source>
        <dbReference type="Pfam" id="PF13649"/>
    </source>
</evidence>
<protein>
    <recommendedName>
        <fullName evidence="1">Methyltransferase domain-containing protein</fullName>
    </recommendedName>
</protein>
<feature type="domain" description="Methyltransferase" evidence="1">
    <location>
        <begin position="36"/>
        <end position="127"/>
    </location>
</feature>
<gene>
    <name evidence="2" type="ORF">Hsar01_00910</name>
</gene>
<dbReference type="InterPro" id="IPR041698">
    <property type="entry name" value="Methyltransf_25"/>
</dbReference>
<dbReference type="Proteomes" id="UP001476282">
    <property type="component" value="Unassembled WGS sequence"/>
</dbReference>
<dbReference type="InterPro" id="IPR050508">
    <property type="entry name" value="Methyltransf_Superfamily"/>
</dbReference>
<evidence type="ECO:0000313" key="3">
    <source>
        <dbReference type="Proteomes" id="UP001476282"/>
    </source>
</evidence>
<dbReference type="SUPFAM" id="SSF53335">
    <property type="entry name" value="S-adenosyl-L-methionine-dependent methyltransferases"/>
    <property type="match status" value="1"/>
</dbReference>
<name>A0ABP9UQV9_9BACT</name>
<evidence type="ECO:0000313" key="2">
    <source>
        <dbReference type="EMBL" id="GAA5481699.1"/>
    </source>
</evidence>
<dbReference type="Pfam" id="PF13649">
    <property type="entry name" value="Methyltransf_25"/>
    <property type="match status" value="1"/>
</dbReference>
<comment type="caution">
    <text evidence="2">The sequence shown here is derived from an EMBL/GenBank/DDBJ whole genome shotgun (WGS) entry which is preliminary data.</text>
</comment>
<proteinExistence type="predicted"/>
<organism evidence="2 3">
    <name type="scientific">Haloferula sargassicola</name>
    <dbReference type="NCBI Taxonomy" id="490096"/>
    <lineage>
        <taxon>Bacteria</taxon>
        <taxon>Pseudomonadati</taxon>
        <taxon>Verrucomicrobiota</taxon>
        <taxon>Verrucomicrobiia</taxon>
        <taxon>Verrucomicrobiales</taxon>
        <taxon>Verrucomicrobiaceae</taxon>
        <taxon>Haloferula</taxon>
    </lineage>
</organism>
<sequence length="251" mass="28367">MNAYTSLEAQLHDAFWADEETPELLWMESLLEEPALEIGCGSGRLLLPLLQKSLAVEGLDNSPDMLALCRESALKLGVNPVLHEGDMATFFPGKAYGSLLVPAFTFQLSDDPAATLANFRRLLRPGGLLYLTVFIPLAEIHRELPENEWYSDHQTTLPDGRHASVETRFRLDRKTRQLHREHRYRLAGPDGEKEHLSRQTVRWFTPRQLQRLLTDAGFAVENAVADFDEEIAVDEDSQIITIVARSTFPQS</sequence>
<dbReference type="RefSeq" id="WP_353565849.1">
    <property type="nucleotide sequence ID" value="NZ_BAABRI010000004.1"/>
</dbReference>
<dbReference type="PANTHER" id="PTHR42912">
    <property type="entry name" value="METHYLTRANSFERASE"/>
    <property type="match status" value="1"/>
</dbReference>
<dbReference type="Gene3D" id="3.40.50.150">
    <property type="entry name" value="Vaccinia Virus protein VP39"/>
    <property type="match status" value="1"/>
</dbReference>
<reference evidence="2 3" key="1">
    <citation type="submission" date="2024-02" db="EMBL/GenBank/DDBJ databases">
        <title>Haloferula sargassicola NBRC 104335.</title>
        <authorList>
            <person name="Ichikawa N."/>
            <person name="Katano-Makiyama Y."/>
            <person name="Hidaka K."/>
        </authorList>
    </citation>
    <scope>NUCLEOTIDE SEQUENCE [LARGE SCALE GENOMIC DNA]</scope>
    <source>
        <strain evidence="2 3">NBRC 104335</strain>
    </source>
</reference>
<dbReference type="InterPro" id="IPR029063">
    <property type="entry name" value="SAM-dependent_MTases_sf"/>
</dbReference>